<dbReference type="EC" id="3.1.1.103" evidence="3"/>
<evidence type="ECO:0000313" key="4">
    <source>
        <dbReference type="Proteomes" id="UP001169063"/>
    </source>
</evidence>
<organism evidence="3 4">
    <name type="scientific">Peiella sedimenti</name>
    <dbReference type="NCBI Taxonomy" id="3061083"/>
    <lineage>
        <taxon>Bacteria</taxon>
        <taxon>Pseudomonadati</taxon>
        <taxon>Pseudomonadota</taxon>
        <taxon>Alphaproteobacteria</taxon>
        <taxon>Caulobacterales</taxon>
        <taxon>Caulobacteraceae</taxon>
        <taxon>Peiella</taxon>
    </lineage>
</organism>
<feature type="signal peptide" evidence="1">
    <location>
        <begin position="1"/>
        <end position="25"/>
    </location>
</feature>
<dbReference type="Proteomes" id="UP001169063">
    <property type="component" value="Unassembled WGS sequence"/>
</dbReference>
<feature type="domain" description="Beta-lactamase-related" evidence="2">
    <location>
        <begin position="45"/>
        <end position="386"/>
    </location>
</feature>
<keyword evidence="3" id="KW-0378">Hydrolase</keyword>
<evidence type="ECO:0000259" key="2">
    <source>
        <dbReference type="Pfam" id="PF00144"/>
    </source>
</evidence>
<keyword evidence="4" id="KW-1185">Reference proteome</keyword>
<dbReference type="Gene3D" id="3.40.710.10">
    <property type="entry name" value="DD-peptidase/beta-lactamase superfamily"/>
    <property type="match status" value="1"/>
</dbReference>
<evidence type="ECO:0000256" key="1">
    <source>
        <dbReference type="SAM" id="SignalP"/>
    </source>
</evidence>
<dbReference type="PANTHER" id="PTHR46825:SF8">
    <property type="entry name" value="BETA-LACTAMASE-RELATED"/>
    <property type="match status" value="1"/>
</dbReference>
<sequence>MARKLILAAVLTAALTSGAPILAQAQPATTAAPAAEWDSVLAGLDQSFAQWAEQAHAPGVVWGVVHQGRLVHVGVYGVRDFDARRPVDADSLFRIASMSKAFTALAVLKLRDEGRLSLDAPAEDYVPELRGLAYPTADSPKIRVRDLLNHTAGFVEDNPWGDRQQVMSEAELTALLRQGVPFAHVPGTRYEYSNLGYALLGRIITNVSGRPYKDYIEAEIMHSLGMASSGYDIFESDNARRAIGYRWENDAHQREPDLIHGTFGAMGGVQTSANDYARWIAFLLSAWPPRDGPETGPVRRSTVREMAQGLNFASPRSRQRPDGTPCPGSSAYGMGLFAIQDCELGAYLAHSGGYPGYGSYMLVVPDRDLGLFAFSSRTYNAPVQPLTEAALTLVRSGLAPVRDEPPTEMLAAAYADAQAVWRAGDILAVEDRLAMNVLLDRSAENWRTMLSGLRDQAGACDLGSAVRPAGRMTGLFTWSCERGVINGRVNLAPTTPVTLQAITLRFTPNTPGS</sequence>
<accession>A0ABT8SLY0</accession>
<gene>
    <name evidence="3" type="ORF">Q0812_09045</name>
</gene>
<dbReference type="SUPFAM" id="SSF56601">
    <property type="entry name" value="beta-lactamase/transpeptidase-like"/>
    <property type="match status" value="1"/>
</dbReference>
<dbReference type="EMBL" id="JAUKTR010000003">
    <property type="protein sequence ID" value="MDO1559571.1"/>
    <property type="molecule type" value="Genomic_DNA"/>
</dbReference>
<dbReference type="Pfam" id="PF00144">
    <property type="entry name" value="Beta-lactamase"/>
    <property type="match status" value="1"/>
</dbReference>
<dbReference type="InterPro" id="IPR001466">
    <property type="entry name" value="Beta-lactam-related"/>
</dbReference>
<dbReference type="InterPro" id="IPR050491">
    <property type="entry name" value="AmpC-like"/>
</dbReference>
<dbReference type="RefSeq" id="WP_302110000.1">
    <property type="nucleotide sequence ID" value="NZ_JAUKTR010000003.1"/>
</dbReference>
<comment type="caution">
    <text evidence="3">The sequence shown here is derived from an EMBL/GenBank/DDBJ whole genome shotgun (WGS) entry which is preliminary data.</text>
</comment>
<name>A0ABT8SLY0_9CAUL</name>
<dbReference type="GO" id="GO:0016787">
    <property type="term" value="F:hydrolase activity"/>
    <property type="evidence" value="ECO:0007669"/>
    <property type="project" value="UniProtKB-KW"/>
</dbReference>
<protein>
    <submittedName>
        <fullName evidence="3">Serine hydrolase domain-containing protein</fullName>
        <ecNumber evidence="3">3.1.1.103</ecNumber>
    </submittedName>
</protein>
<dbReference type="PANTHER" id="PTHR46825">
    <property type="entry name" value="D-ALANYL-D-ALANINE-CARBOXYPEPTIDASE/ENDOPEPTIDASE AMPH"/>
    <property type="match status" value="1"/>
</dbReference>
<feature type="chain" id="PRO_5047059404" evidence="1">
    <location>
        <begin position="26"/>
        <end position="513"/>
    </location>
</feature>
<dbReference type="InterPro" id="IPR012338">
    <property type="entry name" value="Beta-lactam/transpept-like"/>
</dbReference>
<keyword evidence="1" id="KW-0732">Signal</keyword>
<evidence type="ECO:0000313" key="3">
    <source>
        <dbReference type="EMBL" id="MDO1559571.1"/>
    </source>
</evidence>
<proteinExistence type="predicted"/>
<reference evidence="3" key="1">
    <citation type="submission" date="2023-07" db="EMBL/GenBank/DDBJ databases">
        <title>Brevundimonas soil sp. nov., isolated from the soil of chemical plant.</title>
        <authorList>
            <person name="Wu N."/>
        </authorList>
    </citation>
    <scope>NUCLEOTIDE SEQUENCE</scope>
    <source>
        <strain evidence="3">XZ-24</strain>
    </source>
</reference>